<evidence type="ECO:0000313" key="2">
    <source>
        <dbReference type="Proteomes" id="UP000765509"/>
    </source>
</evidence>
<dbReference type="AlphaFoldDB" id="A0A9Q3BHJ6"/>
<keyword evidence="2" id="KW-1185">Reference proteome</keyword>
<gene>
    <name evidence="1" type="ORF">O181_004792</name>
</gene>
<organism evidence="1 2">
    <name type="scientific">Austropuccinia psidii MF-1</name>
    <dbReference type="NCBI Taxonomy" id="1389203"/>
    <lineage>
        <taxon>Eukaryota</taxon>
        <taxon>Fungi</taxon>
        <taxon>Dikarya</taxon>
        <taxon>Basidiomycota</taxon>
        <taxon>Pucciniomycotina</taxon>
        <taxon>Pucciniomycetes</taxon>
        <taxon>Pucciniales</taxon>
        <taxon>Sphaerophragmiaceae</taxon>
        <taxon>Austropuccinia</taxon>
    </lineage>
</organism>
<evidence type="ECO:0000313" key="1">
    <source>
        <dbReference type="EMBL" id="MBW0465077.1"/>
    </source>
</evidence>
<reference evidence="1" key="1">
    <citation type="submission" date="2021-03" db="EMBL/GenBank/DDBJ databases">
        <title>Draft genome sequence of rust myrtle Austropuccinia psidii MF-1, a brazilian biotype.</title>
        <authorList>
            <person name="Quecine M.C."/>
            <person name="Pachon D.M.R."/>
            <person name="Bonatelli M.L."/>
            <person name="Correr F.H."/>
            <person name="Franceschini L.M."/>
            <person name="Leite T.F."/>
            <person name="Margarido G.R.A."/>
            <person name="Almeida C.A."/>
            <person name="Ferrarezi J.A."/>
            <person name="Labate C.A."/>
        </authorList>
    </citation>
    <scope>NUCLEOTIDE SEQUENCE</scope>
    <source>
        <strain evidence="1">MF-1</strain>
    </source>
</reference>
<name>A0A9Q3BHJ6_9BASI</name>
<dbReference type="Proteomes" id="UP000765509">
    <property type="component" value="Unassembled WGS sequence"/>
</dbReference>
<dbReference type="SUPFAM" id="SSF53098">
    <property type="entry name" value="Ribonuclease H-like"/>
    <property type="match status" value="1"/>
</dbReference>
<comment type="caution">
    <text evidence="1">The sequence shown here is derived from an EMBL/GenBank/DDBJ whole genome shotgun (WGS) entry which is preliminary data.</text>
</comment>
<accession>A0A9Q3BHJ6</accession>
<dbReference type="EMBL" id="AVOT02000947">
    <property type="protein sequence ID" value="MBW0465077.1"/>
    <property type="molecule type" value="Genomic_DNA"/>
</dbReference>
<sequence>MGNNGTLIAYLFNPKYGEGIFKQLHVQINQSKEIIDVLNVEIALIISKTTSVNQSDLQGTAPQDFSNDSIGDLLSHLNLPAIKTSYATPNSQGDELICYLQNLHPMTKVCVERVFSHSGRLKTPTRAALGSRTIAHLTCLKEWLNEETSPH</sequence>
<dbReference type="OrthoDB" id="1607513at2759"/>
<protein>
    <recommendedName>
        <fullName evidence="3">HAT C-terminal dimerisation domain-containing protein</fullName>
    </recommendedName>
</protein>
<proteinExistence type="predicted"/>
<dbReference type="InterPro" id="IPR012337">
    <property type="entry name" value="RNaseH-like_sf"/>
</dbReference>
<evidence type="ECO:0008006" key="3">
    <source>
        <dbReference type="Google" id="ProtNLM"/>
    </source>
</evidence>